<dbReference type="InterPro" id="IPR036249">
    <property type="entry name" value="Thioredoxin-like_sf"/>
</dbReference>
<dbReference type="Pfam" id="PF13409">
    <property type="entry name" value="GST_N_2"/>
    <property type="match status" value="1"/>
</dbReference>
<comment type="caution">
    <text evidence="2">The sequence shown here is derived from an EMBL/GenBank/DDBJ whole genome shotgun (WGS) entry which is preliminary data.</text>
</comment>
<evidence type="ECO:0000313" key="2">
    <source>
        <dbReference type="EMBL" id="MEW9922308.1"/>
    </source>
</evidence>
<dbReference type="CDD" id="cd03057">
    <property type="entry name" value="GST_N_Beta"/>
    <property type="match status" value="1"/>
</dbReference>
<keyword evidence="3" id="KW-1185">Reference proteome</keyword>
<dbReference type="InterPro" id="IPR036282">
    <property type="entry name" value="Glutathione-S-Trfase_C_sf"/>
</dbReference>
<dbReference type="InterPro" id="IPR004045">
    <property type="entry name" value="Glutathione_S-Trfase_N"/>
</dbReference>
<dbReference type="SUPFAM" id="SSF52833">
    <property type="entry name" value="Thioredoxin-like"/>
    <property type="match status" value="1"/>
</dbReference>
<evidence type="ECO:0000313" key="3">
    <source>
        <dbReference type="Proteomes" id="UP001556098"/>
    </source>
</evidence>
<proteinExistence type="predicted"/>
<gene>
    <name evidence="2" type="ORF">AB2B41_22140</name>
</gene>
<sequence length="232" mass="25763">MTLKRCEIERGKDNLSEGAKMYLLHWEYMAGSIVVHALLQDARADFDLHYVDMGAGEHKAPDYLSINPTGRVPALTLPGGSTIGETGAIVTHLCEVFAQAGLSPQPGDTDRSEFLFWLNVMTTMGYPTVARWNHPERYAKSEAAIAEVERKASADLDDFFDIMEEAISGPKSFLKRGFSALDYYLSMLTEWSANRQALFAAHPKIEAVYLYASQRPAYRAAMNRHALPQAAA</sequence>
<evidence type="ECO:0000259" key="1">
    <source>
        <dbReference type="PROSITE" id="PS50404"/>
    </source>
</evidence>
<organism evidence="2 3">
    <name type="scientific">Sulfitobacter sediminis</name>
    <dbReference type="NCBI Taxonomy" id="3234186"/>
    <lineage>
        <taxon>Bacteria</taxon>
        <taxon>Pseudomonadati</taxon>
        <taxon>Pseudomonadota</taxon>
        <taxon>Alphaproteobacteria</taxon>
        <taxon>Rhodobacterales</taxon>
        <taxon>Roseobacteraceae</taxon>
        <taxon>Sulfitobacter</taxon>
    </lineage>
</organism>
<dbReference type="RefSeq" id="WP_367880004.1">
    <property type="nucleotide sequence ID" value="NZ_JBFNXX010000044.1"/>
</dbReference>
<dbReference type="Gene3D" id="3.40.30.10">
    <property type="entry name" value="Glutaredoxin"/>
    <property type="match status" value="1"/>
</dbReference>
<dbReference type="Proteomes" id="UP001556098">
    <property type="component" value="Unassembled WGS sequence"/>
</dbReference>
<dbReference type="SUPFAM" id="SSF47616">
    <property type="entry name" value="GST C-terminal domain-like"/>
    <property type="match status" value="1"/>
</dbReference>
<reference evidence="2 3" key="1">
    <citation type="submission" date="2024-07" db="EMBL/GenBank/DDBJ databases">
        <title>Marimonas sp.nov., isolated from tidal-flat sediment.</title>
        <authorList>
            <person name="Jayan J.N."/>
            <person name="Lee S.S."/>
        </authorList>
    </citation>
    <scope>NUCLEOTIDE SEQUENCE [LARGE SCALE GENOMIC DNA]</scope>
    <source>
        <strain evidence="2 3">MJW-29</strain>
    </source>
</reference>
<dbReference type="SFLD" id="SFLDG00358">
    <property type="entry name" value="Main_(cytGST)"/>
    <property type="match status" value="1"/>
</dbReference>
<dbReference type="InterPro" id="IPR040079">
    <property type="entry name" value="Glutathione_S-Trfase"/>
</dbReference>
<dbReference type="EMBL" id="JBFNXX010000044">
    <property type="protein sequence ID" value="MEW9922308.1"/>
    <property type="molecule type" value="Genomic_DNA"/>
</dbReference>
<name>A0ABV3RUS7_9RHOB</name>
<accession>A0ABV3RUS7</accession>
<dbReference type="SFLD" id="SFLDS00019">
    <property type="entry name" value="Glutathione_Transferase_(cytos"/>
    <property type="match status" value="1"/>
</dbReference>
<protein>
    <submittedName>
        <fullName evidence="2">Glutathione S-transferase family protein</fullName>
    </submittedName>
</protein>
<dbReference type="PANTHER" id="PTHR44051:SF8">
    <property type="entry name" value="GLUTATHIONE S-TRANSFERASE GSTA"/>
    <property type="match status" value="1"/>
</dbReference>
<dbReference type="PROSITE" id="PS50404">
    <property type="entry name" value="GST_NTER"/>
    <property type="match status" value="1"/>
</dbReference>
<dbReference type="PANTHER" id="PTHR44051">
    <property type="entry name" value="GLUTATHIONE S-TRANSFERASE-RELATED"/>
    <property type="match status" value="1"/>
</dbReference>
<dbReference type="Gene3D" id="1.20.1050.10">
    <property type="match status" value="1"/>
</dbReference>
<feature type="domain" description="GST N-terminal" evidence="1">
    <location>
        <begin position="19"/>
        <end position="101"/>
    </location>
</feature>